<evidence type="ECO:0000313" key="2">
    <source>
        <dbReference type="Proteomes" id="UP000593568"/>
    </source>
</evidence>
<name>A0A7J9FXD0_9ROSI</name>
<accession>A0A7J9FXD0</accession>
<proteinExistence type="predicted"/>
<gene>
    <name evidence="1" type="ORF">Gotri_026473</name>
</gene>
<dbReference type="EMBL" id="JABEZW010229163">
    <property type="protein sequence ID" value="MBA0789215.1"/>
    <property type="molecule type" value="Genomic_DNA"/>
</dbReference>
<keyword evidence="2" id="KW-1185">Reference proteome</keyword>
<dbReference type="AlphaFoldDB" id="A0A7J9FXD0"/>
<protein>
    <submittedName>
        <fullName evidence="1">Uncharacterized protein</fullName>
    </submittedName>
</protein>
<evidence type="ECO:0000313" key="1">
    <source>
        <dbReference type="EMBL" id="MBA0789215.1"/>
    </source>
</evidence>
<organism evidence="1 2">
    <name type="scientific">Gossypium trilobum</name>
    <dbReference type="NCBI Taxonomy" id="34281"/>
    <lineage>
        <taxon>Eukaryota</taxon>
        <taxon>Viridiplantae</taxon>
        <taxon>Streptophyta</taxon>
        <taxon>Embryophyta</taxon>
        <taxon>Tracheophyta</taxon>
        <taxon>Spermatophyta</taxon>
        <taxon>Magnoliopsida</taxon>
        <taxon>eudicotyledons</taxon>
        <taxon>Gunneridae</taxon>
        <taxon>Pentapetalae</taxon>
        <taxon>rosids</taxon>
        <taxon>malvids</taxon>
        <taxon>Malvales</taxon>
        <taxon>Malvaceae</taxon>
        <taxon>Malvoideae</taxon>
        <taxon>Gossypium</taxon>
    </lineage>
</organism>
<sequence>MMLLSVKVVRVMEVVKRGLMLLSVKVVRVMDEMRRGLGKWRGKPVGKVRKQYLMRMKVKALESSLRLRSMKKSIVND</sequence>
<reference evidence="1 2" key="1">
    <citation type="journal article" date="2019" name="Genome Biol. Evol.">
        <title>Insights into the evolution of the New World diploid cottons (Gossypium, subgenus Houzingenia) based on genome sequencing.</title>
        <authorList>
            <person name="Grover C.E."/>
            <person name="Arick M.A. 2nd"/>
            <person name="Thrash A."/>
            <person name="Conover J.L."/>
            <person name="Sanders W.S."/>
            <person name="Peterson D.G."/>
            <person name="Frelichowski J.E."/>
            <person name="Scheffler J.A."/>
            <person name="Scheffler B.E."/>
            <person name="Wendel J.F."/>
        </authorList>
    </citation>
    <scope>NUCLEOTIDE SEQUENCE [LARGE SCALE GENOMIC DNA]</scope>
    <source>
        <strain evidence="1">8</strain>
        <tissue evidence="1">Leaf</tissue>
    </source>
</reference>
<dbReference type="Proteomes" id="UP000593568">
    <property type="component" value="Unassembled WGS sequence"/>
</dbReference>
<comment type="caution">
    <text evidence="1">The sequence shown here is derived from an EMBL/GenBank/DDBJ whole genome shotgun (WGS) entry which is preliminary data.</text>
</comment>